<dbReference type="RefSeq" id="XP_075080736.1">
    <property type="nucleotide sequence ID" value="XM_075224635.1"/>
</dbReference>
<reference evidence="1" key="1">
    <citation type="journal article" date="2014" name="Nat. Commun.">
        <title>The tobacco genome sequence and its comparison with those of tomato and potato.</title>
        <authorList>
            <person name="Sierro N."/>
            <person name="Battey J.N."/>
            <person name="Ouadi S."/>
            <person name="Bakaher N."/>
            <person name="Bovet L."/>
            <person name="Willig A."/>
            <person name="Goepfert S."/>
            <person name="Peitsch M.C."/>
            <person name="Ivanov N.V."/>
        </authorList>
    </citation>
    <scope>NUCLEOTIDE SEQUENCE [LARGE SCALE GENOMIC DNA]</scope>
</reference>
<evidence type="ECO:0000313" key="1">
    <source>
        <dbReference type="Proteomes" id="UP000790787"/>
    </source>
</evidence>
<name>A0AC58S6W6_TOBAC</name>
<evidence type="ECO:0000313" key="2">
    <source>
        <dbReference type="RefSeq" id="XP_075080736.1"/>
    </source>
</evidence>
<protein>
    <submittedName>
        <fullName evidence="2">Uncharacterized protein LOC107762962</fullName>
    </submittedName>
</protein>
<dbReference type="Proteomes" id="UP000790787">
    <property type="component" value="Chromosome 11"/>
</dbReference>
<proteinExistence type="predicted"/>
<sequence>MLFFSYHKLFKVPTNPHSLYFNSIFLTPTHPIQLPHPLKTLKKISIFSLIMKKLYRKGTVHPTPPLVSDHLSFLPAAILTLAAALSQEDKEVLAYLISCSPGSGNFPGDVSTNRRNIHKLKTPNSASETAVSGAKSCSSAVSGGGRAERVLSGEFSGNRRNTHKLKTPNSATETSGGGTKGGAAMSGGVSGGADHPASFNCDCFSCYMSYWAKWDLSPNRQLIHEILDAYEEGLQSKKEKSKKERRNKNKGYSSNSSGSVELKKTSSESNLNINGSVPDGSGESDPVEETSGNHGGGDEDESGGEEGGEKGSVRKFVSFIGEKIWSVWT</sequence>
<accession>A0AC58S6W6</accession>
<gene>
    <name evidence="2" type="primary">LOC107762962</name>
</gene>
<organism evidence="1 2">
    <name type="scientific">Nicotiana tabacum</name>
    <name type="common">Common tobacco</name>
    <dbReference type="NCBI Taxonomy" id="4097"/>
    <lineage>
        <taxon>Eukaryota</taxon>
        <taxon>Viridiplantae</taxon>
        <taxon>Streptophyta</taxon>
        <taxon>Embryophyta</taxon>
        <taxon>Tracheophyta</taxon>
        <taxon>Spermatophyta</taxon>
        <taxon>Magnoliopsida</taxon>
        <taxon>eudicotyledons</taxon>
        <taxon>Gunneridae</taxon>
        <taxon>Pentapetalae</taxon>
        <taxon>asterids</taxon>
        <taxon>lamiids</taxon>
        <taxon>Solanales</taxon>
        <taxon>Solanaceae</taxon>
        <taxon>Nicotianoideae</taxon>
        <taxon>Nicotianeae</taxon>
        <taxon>Nicotiana</taxon>
    </lineage>
</organism>
<keyword evidence="1" id="KW-1185">Reference proteome</keyword>
<reference evidence="2" key="2">
    <citation type="submission" date="2025-08" db="UniProtKB">
        <authorList>
            <consortium name="RefSeq"/>
        </authorList>
    </citation>
    <scope>IDENTIFICATION</scope>
    <source>
        <tissue evidence="2">Leaf</tissue>
    </source>
</reference>